<keyword evidence="4" id="KW-0496">Mitochondrion</keyword>
<evidence type="ECO:0000256" key="6">
    <source>
        <dbReference type="ARBA" id="ARBA00035137"/>
    </source>
</evidence>
<name>A0A397IWU5_9GLOM</name>
<evidence type="ECO:0000256" key="7">
    <source>
        <dbReference type="ARBA" id="ARBA00035421"/>
    </source>
</evidence>
<organism evidence="9 10">
    <name type="scientific">Diversispora epigaea</name>
    <dbReference type="NCBI Taxonomy" id="1348612"/>
    <lineage>
        <taxon>Eukaryota</taxon>
        <taxon>Fungi</taxon>
        <taxon>Fungi incertae sedis</taxon>
        <taxon>Mucoromycota</taxon>
        <taxon>Glomeromycotina</taxon>
        <taxon>Glomeromycetes</taxon>
        <taxon>Diversisporales</taxon>
        <taxon>Diversisporaceae</taxon>
        <taxon>Diversispora</taxon>
    </lineage>
</organism>
<keyword evidence="5" id="KW-0687">Ribonucleoprotein</keyword>
<sequence>MGVHLLLHHAKFRLKEKMYRGSPTKLHNHVSRLLKGGIYKTPPTWYPVMKLYPPGPSILRSPLQFVDPLLTDNNKRKKDDASKNLKTKIPRPPKIEFPEDRLRKRFYKDHPYELLKPQTLLENEFSNRENWESLLGNKHPSQVTGESVIKYQLHLISKGISEREAYAKACNEFYEIRARQEVAERVAEEQALAFGAKRNESQVEKALWLEKENIKKCPPQITQMSRPAS</sequence>
<keyword evidence="3" id="KW-0689">Ribosomal protein</keyword>
<gene>
    <name evidence="9" type="ORF">Glove_134g151</name>
</gene>
<dbReference type="InterPro" id="IPR016939">
    <property type="entry name" value="Ribosomal_mS23_fun"/>
</dbReference>
<proteinExistence type="inferred from homology"/>
<dbReference type="CDD" id="cd23701">
    <property type="entry name" value="At1g26750"/>
    <property type="match status" value="1"/>
</dbReference>
<comment type="subcellular location">
    <subcellularLocation>
        <location evidence="1">Mitochondrion</location>
    </subcellularLocation>
</comment>
<accession>A0A397IWU5</accession>
<dbReference type="InterPro" id="IPR059242">
    <property type="entry name" value="mS23_dom"/>
</dbReference>
<reference evidence="9 10" key="1">
    <citation type="submission" date="2018-08" db="EMBL/GenBank/DDBJ databases">
        <title>Genome and evolution of the arbuscular mycorrhizal fungus Diversispora epigaea (formerly Glomus versiforme) and its bacterial endosymbionts.</title>
        <authorList>
            <person name="Sun X."/>
            <person name="Fei Z."/>
            <person name="Harrison M."/>
        </authorList>
    </citation>
    <scope>NUCLEOTIDE SEQUENCE [LARGE SCALE GENOMIC DNA]</scope>
    <source>
        <strain evidence="9 10">IT104</strain>
    </source>
</reference>
<dbReference type="Proteomes" id="UP000266861">
    <property type="component" value="Unassembled WGS sequence"/>
</dbReference>
<dbReference type="STRING" id="1348612.A0A397IWU5"/>
<dbReference type="GO" id="GO:0005763">
    <property type="term" value="C:mitochondrial small ribosomal subunit"/>
    <property type="evidence" value="ECO:0007669"/>
    <property type="project" value="InterPro"/>
</dbReference>
<feature type="compositionally biased region" description="Basic and acidic residues" evidence="8">
    <location>
        <begin position="73"/>
        <end position="83"/>
    </location>
</feature>
<feature type="region of interest" description="Disordered" evidence="8">
    <location>
        <begin position="72"/>
        <end position="92"/>
    </location>
</feature>
<comment type="caution">
    <text evidence="9">The sequence shown here is derived from an EMBL/GenBank/DDBJ whole genome shotgun (WGS) entry which is preliminary data.</text>
</comment>
<dbReference type="AlphaFoldDB" id="A0A397IWU5"/>
<protein>
    <recommendedName>
        <fullName evidence="6">Small ribosomal subunit protein mS23</fullName>
    </recommendedName>
    <alternativeName>
        <fullName evidence="7">37S ribosomal protein S25, mitochondrial</fullName>
    </alternativeName>
</protein>
<evidence type="ECO:0000256" key="2">
    <source>
        <dbReference type="ARBA" id="ARBA00009864"/>
    </source>
</evidence>
<dbReference type="GO" id="GO:0003735">
    <property type="term" value="F:structural constituent of ribosome"/>
    <property type="evidence" value="ECO:0007669"/>
    <property type="project" value="InterPro"/>
</dbReference>
<comment type="similarity">
    <text evidence="2">Belongs to the mitochondrion-specific ribosomal protein mS23 family.</text>
</comment>
<dbReference type="EMBL" id="PQFF01000125">
    <property type="protein sequence ID" value="RHZ80495.1"/>
    <property type="molecule type" value="Genomic_DNA"/>
</dbReference>
<dbReference type="PANTHER" id="PTHR37799">
    <property type="entry name" value="37S RIBOSOMAL PROTEIN S25, MITOCHONDRIAL"/>
    <property type="match status" value="1"/>
</dbReference>
<evidence type="ECO:0000313" key="10">
    <source>
        <dbReference type="Proteomes" id="UP000266861"/>
    </source>
</evidence>
<evidence type="ECO:0000313" key="9">
    <source>
        <dbReference type="EMBL" id="RHZ80495.1"/>
    </source>
</evidence>
<evidence type="ECO:0000256" key="5">
    <source>
        <dbReference type="ARBA" id="ARBA00023274"/>
    </source>
</evidence>
<evidence type="ECO:0000256" key="1">
    <source>
        <dbReference type="ARBA" id="ARBA00004173"/>
    </source>
</evidence>
<dbReference type="PANTHER" id="PTHR37799:SF1">
    <property type="entry name" value="SMALL RIBOSOMAL SUBUNIT PROTEIN MS23"/>
    <property type="match status" value="1"/>
</dbReference>
<evidence type="ECO:0000256" key="8">
    <source>
        <dbReference type="SAM" id="MobiDB-lite"/>
    </source>
</evidence>
<evidence type="ECO:0000256" key="4">
    <source>
        <dbReference type="ARBA" id="ARBA00023128"/>
    </source>
</evidence>
<dbReference type="Pfam" id="PF13741">
    <property type="entry name" value="MRP-S25"/>
    <property type="match status" value="1"/>
</dbReference>
<dbReference type="OrthoDB" id="5542239at2759"/>
<keyword evidence="10" id="KW-1185">Reference proteome</keyword>
<evidence type="ECO:0000256" key="3">
    <source>
        <dbReference type="ARBA" id="ARBA00022980"/>
    </source>
</evidence>